<evidence type="ECO:0000313" key="2">
    <source>
        <dbReference type="EMBL" id="MPC85788.1"/>
    </source>
</evidence>
<sequence>MTHRAAPSSPGLLSRGAPVLHSDRRRYQRVPPSGRHRQAARYDLYNGCGPTFLTLLREATGGEDKSLPDTKPRGMTHARQYGVLQSTLRSPFTVLVCPPPQCLDSSVNHRGDELVCLRV</sequence>
<dbReference type="Proteomes" id="UP000324222">
    <property type="component" value="Unassembled WGS sequence"/>
</dbReference>
<name>A0A5B7IYR5_PORTR</name>
<gene>
    <name evidence="2" type="ORF">E2C01_080583</name>
</gene>
<protein>
    <submittedName>
        <fullName evidence="2">Uncharacterized protein</fullName>
    </submittedName>
</protein>
<proteinExistence type="predicted"/>
<evidence type="ECO:0000256" key="1">
    <source>
        <dbReference type="SAM" id="MobiDB-lite"/>
    </source>
</evidence>
<accession>A0A5B7IYR5</accession>
<comment type="caution">
    <text evidence="2">The sequence shown here is derived from an EMBL/GenBank/DDBJ whole genome shotgun (WGS) entry which is preliminary data.</text>
</comment>
<feature type="region of interest" description="Disordered" evidence="1">
    <location>
        <begin position="1"/>
        <end position="36"/>
    </location>
</feature>
<feature type="compositionally biased region" description="Basic residues" evidence="1">
    <location>
        <begin position="23"/>
        <end position="36"/>
    </location>
</feature>
<organism evidence="2 3">
    <name type="scientific">Portunus trituberculatus</name>
    <name type="common">Swimming crab</name>
    <name type="synonym">Neptunus trituberculatus</name>
    <dbReference type="NCBI Taxonomy" id="210409"/>
    <lineage>
        <taxon>Eukaryota</taxon>
        <taxon>Metazoa</taxon>
        <taxon>Ecdysozoa</taxon>
        <taxon>Arthropoda</taxon>
        <taxon>Crustacea</taxon>
        <taxon>Multicrustacea</taxon>
        <taxon>Malacostraca</taxon>
        <taxon>Eumalacostraca</taxon>
        <taxon>Eucarida</taxon>
        <taxon>Decapoda</taxon>
        <taxon>Pleocyemata</taxon>
        <taxon>Brachyura</taxon>
        <taxon>Eubrachyura</taxon>
        <taxon>Portunoidea</taxon>
        <taxon>Portunidae</taxon>
        <taxon>Portuninae</taxon>
        <taxon>Portunus</taxon>
    </lineage>
</organism>
<dbReference type="AlphaFoldDB" id="A0A5B7IYR5"/>
<dbReference type="EMBL" id="VSRR010069561">
    <property type="protein sequence ID" value="MPC85788.1"/>
    <property type="molecule type" value="Genomic_DNA"/>
</dbReference>
<evidence type="ECO:0000313" key="3">
    <source>
        <dbReference type="Proteomes" id="UP000324222"/>
    </source>
</evidence>
<reference evidence="2 3" key="1">
    <citation type="submission" date="2019-05" db="EMBL/GenBank/DDBJ databases">
        <title>Another draft genome of Portunus trituberculatus and its Hox gene families provides insights of decapod evolution.</title>
        <authorList>
            <person name="Jeong J.-H."/>
            <person name="Song I."/>
            <person name="Kim S."/>
            <person name="Choi T."/>
            <person name="Kim D."/>
            <person name="Ryu S."/>
            <person name="Kim W."/>
        </authorList>
    </citation>
    <scope>NUCLEOTIDE SEQUENCE [LARGE SCALE GENOMIC DNA]</scope>
    <source>
        <tissue evidence="2">Muscle</tissue>
    </source>
</reference>
<keyword evidence="3" id="KW-1185">Reference proteome</keyword>